<reference evidence="2" key="1">
    <citation type="submission" date="2010-08" db="EMBL/GenBank/DDBJ databases">
        <authorList>
            <consortium name="Caenorhabditis japonica Sequencing Consortium"/>
            <person name="Wilson R.K."/>
        </authorList>
    </citation>
    <scope>NUCLEOTIDE SEQUENCE [LARGE SCALE GENOMIC DNA]</scope>
    <source>
        <strain evidence="2">DF5081</strain>
    </source>
</reference>
<reference evidence="1" key="2">
    <citation type="submission" date="2022-06" db="UniProtKB">
        <authorList>
            <consortium name="EnsemblMetazoa"/>
        </authorList>
    </citation>
    <scope>IDENTIFICATION</scope>
    <source>
        <strain evidence="1">DF5081</strain>
    </source>
</reference>
<proteinExistence type="predicted"/>
<protein>
    <submittedName>
        <fullName evidence="1">Uncharacterized protein</fullName>
    </submittedName>
</protein>
<dbReference type="AlphaFoldDB" id="A0A8R1DNU6"/>
<keyword evidence="2" id="KW-1185">Reference proteome</keyword>
<organism evidence="1 2">
    <name type="scientific">Caenorhabditis japonica</name>
    <dbReference type="NCBI Taxonomy" id="281687"/>
    <lineage>
        <taxon>Eukaryota</taxon>
        <taxon>Metazoa</taxon>
        <taxon>Ecdysozoa</taxon>
        <taxon>Nematoda</taxon>
        <taxon>Chromadorea</taxon>
        <taxon>Rhabditida</taxon>
        <taxon>Rhabditina</taxon>
        <taxon>Rhabditomorpha</taxon>
        <taxon>Rhabditoidea</taxon>
        <taxon>Rhabditidae</taxon>
        <taxon>Peloderinae</taxon>
        <taxon>Caenorhabditis</taxon>
    </lineage>
</organism>
<evidence type="ECO:0000313" key="2">
    <source>
        <dbReference type="Proteomes" id="UP000005237"/>
    </source>
</evidence>
<evidence type="ECO:0000313" key="1">
    <source>
        <dbReference type="EnsemblMetazoa" id="CJA08050a.1"/>
    </source>
</evidence>
<dbReference type="Proteomes" id="UP000005237">
    <property type="component" value="Unassembled WGS sequence"/>
</dbReference>
<sequence>MLEEFKILLKRDPVFRSTEFFVHESQPNYYQPSSSTEQSVEPEEPVVIPENDMSIEKTVDVVADEYTYYVDKPRDRRSAMTASGSDAILDAVTTLGSGYADLCKLSFAFSQVPCGDRRSLWALYSSRVSPFGVTLVGVPVSCRLSLAATSAISTTDIDRIEGPWCSWIRWPGSLVGSLGWRIRGTLSPLVLDPSRCRWPCRCPSSSSVRLAGFVSSSINNEVRTTLVKGPMFIEEYAHNLPNEMIPIN</sequence>
<dbReference type="EnsemblMetazoa" id="CJA08050a.1">
    <property type="protein sequence ID" value="CJA08050a.1"/>
    <property type="gene ID" value="WBGene00127254"/>
</dbReference>
<accession>A0A8R1DNU6</accession>
<name>A0A8R1DNU6_CAEJA</name>